<dbReference type="Gene3D" id="3.90.20.20">
    <property type="match status" value="1"/>
</dbReference>
<dbReference type="NCBIfam" id="NF010739">
    <property type="entry name" value="PRK14141.1"/>
    <property type="match status" value="1"/>
</dbReference>
<sequence>MSTTNSQKNAETNGNLENEDALNREELNQEDLDAGAAEALSEAEKTNGGDAAEQSAENAQAEEIASLKEKLLRAMAEVENTRRRAEKDKEDAHNYAVTKFARDMLEVSDNLRRALDSIPAEAREDEAVKNLTTGVEMTESGLLNVFKKHKVERIDAEGKKFDPHLHQAMFEIENPDVEPGTVLQVVQSGYVIADRLLRPAMVGVAKGGQKKKAVHVDETA</sequence>
<comment type="function">
    <text evidence="4 5">Participates actively in the response to hyperosmotic and heat shock by preventing the aggregation of stress-denatured proteins, in association with DnaK and GrpE. It is the nucleotide exchange factor for DnaK and may function as a thermosensor. Unfolded proteins bind initially to DnaJ; upon interaction with the DnaJ-bound protein, DnaK hydrolyzes its bound ATP, resulting in the formation of a stable complex. GrpE releases ADP from DnaK; ATP binding to DnaK triggers the release of the substrate protein, thus completing the reaction cycle. Several rounds of ATP-dependent interactions between DnaJ, DnaK and GrpE are required for fully efficient folding.</text>
</comment>
<keyword evidence="10" id="KW-1185">Reference proteome</keyword>
<evidence type="ECO:0000256" key="5">
    <source>
        <dbReference type="RuleBase" id="RU000639"/>
    </source>
</evidence>
<feature type="region of interest" description="Disordered" evidence="8">
    <location>
        <begin position="1"/>
        <end position="61"/>
    </location>
</feature>
<evidence type="ECO:0000313" key="10">
    <source>
        <dbReference type="Proteomes" id="UP001161409"/>
    </source>
</evidence>
<comment type="similarity">
    <text evidence="1 4 6">Belongs to the GrpE family.</text>
</comment>
<dbReference type="SUPFAM" id="SSF58014">
    <property type="entry name" value="Coiled-coil domain of nucleotide exchange factor GrpE"/>
    <property type="match status" value="1"/>
</dbReference>
<dbReference type="InterPro" id="IPR000740">
    <property type="entry name" value="GrpE"/>
</dbReference>
<evidence type="ECO:0000256" key="6">
    <source>
        <dbReference type="RuleBase" id="RU004478"/>
    </source>
</evidence>
<reference evidence="9" key="1">
    <citation type="journal article" date="2014" name="Int. J. Syst. Evol. Microbiol.">
        <title>Complete genome of a new Firmicutes species belonging to the dominant human colonic microbiota ('Ruminococcus bicirculans') reveals two chromosomes and a selective capacity to utilize plant glucans.</title>
        <authorList>
            <consortium name="NISC Comparative Sequencing Program"/>
            <person name="Wegmann U."/>
            <person name="Louis P."/>
            <person name="Goesmann A."/>
            <person name="Henrissat B."/>
            <person name="Duncan S.H."/>
            <person name="Flint H.J."/>
        </authorList>
    </citation>
    <scope>NUCLEOTIDE SEQUENCE</scope>
    <source>
        <strain evidence="9">NBRC 103408</strain>
    </source>
</reference>
<evidence type="ECO:0000256" key="1">
    <source>
        <dbReference type="ARBA" id="ARBA00009054"/>
    </source>
</evidence>
<evidence type="ECO:0000256" key="2">
    <source>
        <dbReference type="ARBA" id="ARBA00023016"/>
    </source>
</evidence>
<dbReference type="EMBL" id="BSNF01000001">
    <property type="protein sequence ID" value="GLQ05268.1"/>
    <property type="molecule type" value="Genomic_DNA"/>
</dbReference>
<name>A0ABQ5U1W4_9PROT</name>
<feature type="coiled-coil region" evidence="7">
    <location>
        <begin position="61"/>
        <end position="95"/>
    </location>
</feature>
<protein>
    <recommendedName>
        <fullName evidence="4 5">Protein GrpE</fullName>
    </recommendedName>
    <alternativeName>
        <fullName evidence="4">HSP-70 cofactor</fullName>
    </alternativeName>
</protein>
<dbReference type="InterPro" id="IPR009012">
    <property type="entry name" value="GrpE_head"/>
</dbReference>
<feature type="compositionally biased region" description="Polar residues" evidence="8">
    <location>
        <begin position="1"/>
        <end position="16"/>
    </location>
</feature>
<dbReference type="InterPro" id="IPR013805">
    <property type="entry name" value="GrpE_CC"/>
</dbReference>
<proteinExistence type="inferred from homology"/>
<evidence type="ECO:0000256" key="4">
    <source>
        <dbReference type="HAMAP-Rule" id="MF_01151"/>
    </source>
</evidence>
<organism evidence="9 10">
    <name type="scientific">Sneathiella chinensis</name>
    <dbReference type="NCBI Taxonomy" id="349750"/>
    <lineage>
        <taxon>Bacteria</taxon>
        <taxon>Pseudomonadati</taxon>
        <taxon>Pseudomonadota</taxon>
        <taxon>Alphaproteobacteria</taxon>
        <taxon>Sneathiellales</taxon>
        <taxon>Sneathiellaceae</taxon>
        <taxon>Sneathiella</taxon>
    </lineage>
</organism>
<evidence type="ECO:0000313" key="9">
    <source>
        <dbReference type="EMBL" id="GLQ05268.1"/>
    </source>
</evidence>
<comment type="subcellular location">
    <subcellularLocation>
        <location evidence="4">Cytoplasm</location>
    </subcellularLocation>
</comment>
<keyword evidence="7" id="KW-0175">Coiled coil</keyword>
<dbReference type="HAMAP" id="MF_01151">
    <property type="entry name" value="GrpE"/>
    <property type="match status" value="1"/>
</dbReference>
<feature type="compositionally biased region" description="Low complexity" evidence="8">
    <location>
        <begin position="51"/>
        <end position="61"/>
    </location>
</feature>
<dbReference type="PROSITE" id="PS01071">
    <property type="entry name" value="GRPE"/>
    <property type="match status" value="1"/>
</dbReference>
<dbReference type="Proteomes" id="UP001161409">
    <property type="component" value="Unassembled WGS sequence"/>
</dbReference>
<accession>A0ABQ5U1W4</accession>
<keyword evidence="3 4" id="KW-0143">Chaperone</keyword>
<dbReference type="NCBIfam" id="NF010738">
    <property type="entry name" value="PRK14140.1"/>
    <property type="match status" value="1"/>
</dbReference>
<keyword evidence="2 4" id="KW-0346">Stress response</keyword>
<reference evidence="9" key="2">
    <citation type="submission" date="2023-01" db="EMBL/GenBank/DDBJ databases">
        <title>Draft genome sequence of Sneathiella chinensis strain NBRC 103408.</title>
        <authorList>
            <person name="Sun Q."/>
            <person name="Mori K."/>
        </authorList>
    </citation>
    <scope>NUCLEOTIDE SEQUENCE</scope>
    <source>
        <strain evidence="9">NBRC 103408</strain>
    </source>
</reference>
<evidence type="ECO:0000256" key="8">
    <source>
        <dbReference type="SAM" id="MobiDB-lite"/>
    </source>
</evidence>
<dbReference type="RefSeq" id="WP_169559282.1">
    <property type="nucleotide sequence ID" value="NZ_BSNF01000001.1"/>
</dbReference>
<comment type="subunit">
    <text evidence="4">Homodimer.</text>
</comment>
<dbReference type="Gene3D" id="2.30.22.10">
    <property type="entry name" value="Head domain of nucleotide exchange factor GrpE"/>
    <property type="match status" value="1"/>
</dbReference>
<dbReference type="PRINTS" id="PR00773">
    <property type="entry name" value="GRPEPROTEIN"/>
</dbReference>
<dbReference type="NCBIfam" id="NF010748">
    <property type="entry name" value="PRK14150.1"/>
    <property type="match status" value="1"/>
</dbReference>
<dbReference type="Pfam" id="PF01025">
    <property type="entry name" value="GrpE"/>
    <property type="match status" value="1"/>
</dbReference>
<evidence type="ECO:0000256" key="7">
    <source>
        <dbReference type="SAM" id="Coils"/>
    </source>
</evidence>
<dbReference type="PANTHER" id="PTHR21237">
    <property type="entry name" value="GRPE PROTEIN"/>
    <property type="match status" value="1"/>
</dbReference>
<dbReference type="CDD" id="cd00446">
    <property type="entry name" value="GrpE"/>
    <property type="match status" value="1"/>
</dbReference>
<dbReference type="PANTHER" id="PTHR21237:SF23">
    <property type="entry name" value="GRPE PROTEIN HOMOLOG, MITOCHONDRIAL"/>
    <property type="match status" value="1"/>
</dbReference>
<keyword evidence="4" id="KW-0963">Cytoplasm</keyword>
<dbReference type="SUPFAM" id="SSF51064">
    <property type="entry name" value="Head domain of nucleotide exchange factor GrpE"/>
    <property type="match status" value="1"/>
</dbReference>
<evidence type="ECO:0000256" key="3">
    <source>
        <dbReference type="ARBA" id="ARBA00023186"/>
    </source>
</evidence>
<gene>
    <name evidence="4 9" type="primary">grpE</name>
    <name evidence="9" type="ORF">GCM10007924_04890</name>
</gene>
<comment type="caution">
    <text evidence="9">The sequence shown here is derived from an EMBL/GenBank/DDBJ whole genome shotgun (WGS) entry which is preliminary data.</text>
</comment>